<keyword evidence="2" id="KW-0812">Transmembrane</keyword>
<reference evidence="4" key="1">
    <citation type="journal article" date="2023" name="Mol. Phylogenet. Evol.">
        <title>Genome-scale phylogeny and comparative genomics of the fungal order Sordariales.</title>
        <authorList>
            <person name="Hensen N."/>
            <person name="Bonometti L."/>
            <person name="Westerberg I."/>
            <person name="Brannstrom I.O."/>
            <person name="Guillou S."/>
            <person name="Cros-Aarteil S."/>
            <person name="Calhoun S."/>
            <person name="Haridas S."/>
            <person name="Kuo A."/>
            <person name="Mondo S."/>
            <person name="Pangilinan J."/>
            <person name="Riley R."/>
            <person name="LaButti K."/>
            <person name="Andreopoulos B."/>
            <person name="Lipzen A."/>
            <person name="Chen C."/>
            <person name="Yan M."/>
            <person name="Daum C."/>
            <person name="Ng V."/>
            <person name="Clum A."/>
            <person name="Steindorff A."/>
            <person name="Ohm R.A."/>
            <person name="Martin F."/>
            <person name="Silar P."/>
            <person name="Natvig D.O."/>
            <person name="Lalanne C."/>
            <person name="Gautier V."/>
            <person name="Ament-Velasquez S.L."/>
            <person name="Kruys A."/>
            <person name="Hutchinson M.I."/>
            <person name="Powell A.J."/>
            <person name="Barry K."/>
            <person name="Miller A.N."/>
            <person name="Grigoriev I.V."/>
            <person name="Debuchy R."/>
            <person name="Gladieux P."/>
            <person name="Hiltunen Thoren M."/>
            <person name="Johannesson H."/>
        </authorList>
    </citation>
    <scope>NUCLEOTIDE SEQUENCE</scope>
    <source>
        <strain evidence="4">CBS 508.74</strain>
    </source>
</reference>
<reference evidence="4" key="2">
    <citation type="submission" date="2023-05" db="EMBL/GenBank/DDBJ databases">
        <authorList>
            <consortium name="Lawrence Berkeley National Laboratory"/>
            <person name="Steindorff A."/>
            <person name="Hensen N."/>
            <person name="Bonometti L."/>
            <person name="Westerberg I."/>
            <person name="Brannstrom I.O."/>
            <person name="Guillou S."/>
            <person name="Cros-Aarteil S."/>
            <person name="Calhoun S."/>
            <person name="Haridas S."/>
            <person name="Kuo A."/>
            <person name="Mondo S."/>
            <person name="Pangilinan J."/>
            <person name="Riley R."/>
            <person name="Labutti K."/>
            <person name="Andreopoulos B."/>
            <person name="Lipzen A."/>
            <person name="Chen C."/>
            <person name="Yanf M."/>
            <person name="Daum C."/>
            <person name="Ng V."/>
            <person name="Clum A."/>
            <person name="Ohm R."/>
            <person name="Martin F."/>
            <person name="Silar P."/>
            <person name="Natvig D."/>
            <person name="Lalanne C."/>
            <person name="Gautier V."/>
            <person name="Ament-Velasquez S.L."/>
            <person name="Kruys A."/>
            <person name="Hutchinson M.I."/>
            <person name="Powell A.J."/>
            <person name="Barry K."/>
            <person name="Miller A.N."/>
            <person name="Grigoriev I.V."/>
            <person name="Debuchy R."/>
            <person name="Gladieux P."/>
            <person name="Thoren M.H."/>
            <person name="Johannesson H."/>
        </authorList>
    </citation>
    <scope>NUCLEOTIDE SEQUENCE</scope>
    <source>
        <strain evidence="4">CBS 508.74</strain>
    </source>
</reference>
<comment type="caution">
    <text evidence="4">The sequence shown here is derived from an EMBL/GenBank/DDBJ whole genome shotgun (WGS) entry which is preliminary data.</text>
</comment>
<sequence length="275" mass="29982">MRFSATALLALPLLAAAAESPYEQYKAKFQSFLSNFGVAGPAADKASAPATPSISTGKAKKKVTEPKPIHTLTLDNWKDTLYAPVKAEATQPEEWLVLVSGRNKTCYSHCLRIEAAFNESATKFAAMPQSPSLGYVNCDDQPVLCNSWSAGTGNLWIFEMLPAPAPVDIHYKRLNLTTVTSQDIVDAYTGRPDIQWRKFEGYFHPIDGFFAKYGLSVPLGYFFWALGAIPSWAMMLVVSFMTRTMMNRRMGDANRQGNAGGGAAPRAAPPGDGRS</sequence>
<evidence type="ECO:0000313" key="5">
    <source>
        <dbReference type="Proteomes" id="UP001302812"/>
    </source>
</evidence>
<dbReference type="AlphaFoldDB" id="A0AAN6YWG3"/>
<feature type="chain" id="PRO_5042812010" description="Peptidyl-tRNA hydrolase" evidence="3">
    <location>
        <begin position="18"/>
        <end position="275"/>
    </location>
</feature>
<proteinExistence type="predicted"/>
<feature type="transmembrane region" description="Helical" evidence="2">
    <location>
        <begin position="221"/>
        <end position="241"/>
    </location>
</feature>
<evidence type="ECO:0000256" key="2">
    <source>
        <dbReference type="SAM" id="Phobius"/>
    </source>
</evidence>
<evidence type="ECO:0008006" key="6">
    <source>
        <dbReference type="Google" id="ProtNLM"/>
    </source>
</evidence>
<name>A0AAN6YWG3_9PEZI</name>
<keyword evidence="2" id="KW-0472">Membrane</keyword>
<accession>A0AAN6YWG3</accession>
<evidence type="ECO:0000256" key="1">
    <source>
        <dbReference type="SAM" id="MobiDB-lite"/>
    </source>
</evidence>
<dbReference type="EMBL" id="MU853334">
    <property type="protein sequence ID" value="KAK4115464.1"/>
    <property type="molecule type" value="Genomic_DNA"/>
</dbReference>
<evidence type="ECO:0000313" key="4">
    <source>
        <dbReference type="EMBL" id="KAK4115464.1"/>
    </source>
</evidence>
<dbReference type="RefSeq" id="XP_064673034.1">
    <property type="nucleotide sequence ID" value="XM_064814426.1"/>
</dbReference>
<dbReference type="GeneID" id="89938551"/>
<protein>
    <recommendedName>
        <fullName evidence="6">Peptidyl-tRNA hydrolase</fullName>
    </recommendedName>
</protein>
<keyword evidence="2" id="KW-1133">Transmembrane helix</keyword>
<gene>
    <name evidence="4" type="ORF">N656DRAFT_775347</name>
</gene>
<keyword evidence="3" id="KW-0732">Signal</keyword>
<organism evidence="4 5">
    <name type="scientific">Canariomyces notabilis</name>
    <dbReference type="NCBI Taxonomy" id="2074819"/>
    <lineage>
        <taxon>Eukaryota</taxon>
        <taxon>Fungi</taxon>
        <taxon>Dikarya</taxon>
        <taxon>Ascomycota</taxon>
        <taxon>Pezizomycotina</taxon>
        <taxon>Sordariomycetes</taxon>
        <taxon>Sordariomycetidae</taxon>
        <taxon>Sordariales</taxon>
        <taxon>Chaetomiaceae</taxon>
        <taxon>Canariomyces</taxon>
    </lineage>
</organism>
<feature type="signal peptide" evidence="3">
    <location>
        <begin position="1"/>
        <end position="17"/>
    </location>
</feature>
<evidence type="ECO:0000256" key="3">
    <source>
        <dbReference type="SAM" id="SignalP"/>
    </source>
</evidence>
<feature type="compositionally biased region" description="Low complexity" evidence="1">
    <location>
        <begin position="264"/>
        <end position="275"/>
    </location>
</feature>
<dbReference type="Proteomes" id="UP001302812">
    <property type="component" value="Unassembled WGS sequence"/>
</dbReference>
<feature type="region of interest" description="Disordered" evidence="1">
    <location>
        <begin position="251"/>
        <end position="275"/>
    </location>
</feature>
<keyword evidence="5" id="KW-1185">Reference proteome</keyword>